<evidence type="ECO:0000256" key="2">
    <source>
        <dbReference type="ARBA" id="ARBA00022679"/>
    </source>
</evidence>
<sequence>MSQANLQTKPKKPPMALIQAMMNVTNSLQKFRAKMMPPQVAMVEMINAYQVSQAIYVAAQLGIADLLKDGAKSSEELAHLTGVDEQSLYRLLRSLASFGIFAEDEEKRFDLTPLAVTLQIDSPESVRAWAIMSGEKWHWNLWGNLIESVKTGKTAVEYTFSKPNIFEYFVQDSQAGNHFDEAMTNLASLNNSAIATGYDFSGISKLVDIGGGYGSHLTTILKTYPSIKGVLFDQPSVIAGAKEFITENGLAERCELVAGDFFQSVPPGGDIYLLKTVIHDWDEPNAVKILKNCRRAMTEHSKLLLVEAVIPPGNTPYFGKLLDLEMLTTSGGRERTEAEYRALFDAAGFKLTKVFATASPWKIIEAVGVS</sequence>
<dbReference type="GO" id="GO:0008168">
    <property type="term" value="F:methyltransferase activity"/>
    <property type="evidence" value="ECO:0007669"/>
    <property type="project" value="UniProtKB-KW"/>
</dbReference>
<dbReference type="InterPro" id="IPR016461">
    <property type="entry name" value="COMT-like"/>
</dbReference>
<comment type="caution">
    <text evidence="6">The sequence shown here is derived from an EMBL/GenBank/DDBJ whole genome shotgun (WGS) entry which is preliminary data.</text>
</comment>
<dbReference type="InterPro" id="IPR029063">
    <property type="entry name" value="SAM-dependent_MTases_sf"/>
</dbReference>
<dbReference type="Gene3D" id="3.40.50.150">
    <property type="entry name" value="Vaccinia Virus protein VP39"/>
    <property type="match status" value="1"/>
</dbReference>
<evidence type="ECO:0000259" key="5">
    <source>
        <dbReference type="Pfam" id="PF08100"/>
    </source>
</evidence>
<proteinExistence type="predicted"/>
<dbReference type="PIRSF" id="PIRSF005739">
    <property type="entry name" value="O-mtase"/>
    <property type="match status" value="1"/>
</dbReference>
<dbReference type="PANTHER" id="PTHR43712">
    <property type="entry name" value="PUTATIVE (AFU_ORTHOLOGUE AFUA_4G14580)-RELATED"/>
    <property type="match status" value="1"/>
</dbReference>
<dbReference type="EMBL" id="JADEWN010000062">
    <property type="protein sequence ID" value="MBE9192684.1"/>
    <property type="molecule type" value="Genomic_DNA"/>
</dbReference>
<protein>
    <submittedName>
        <fullName evidence="6">Methyltransferase</fullName>
    </submittedName>
</protein>
<evidence type="ECO:0000313" key="6">
    <source>
        <dbReference type="EMBL" id="MBE9192684.1"/>
    </source>
</evidence>
<organism evidence="6 7">
    <name type="scientific">Gloeocapsopsis crepidinum LEGE 06123</name>
    <dbReference type="NCBI Taxonomy" id="588587"/>
    <lineage>
        <taxon>Bacteria</taxon>
        <taxon>Bacillati</taxon>
        <taxon>Cyanobacteriota</taxon>
        <taxon>Cyanophyceae</taxon>
        <taxon>Oscillatoriophycideae</taxon>
        <taxon>Chroococcales</taxon>
        <taxon>Chroococcaceae</taxon>
        <taxon>Gloeocapsopsis</taxon>
    </lineage>
</organism>
<dbReference type="InterPro" id="IPR036388">
    <property type="entry name" value="WH-like_DNA-bd_sf"/>
</dbReference>
<dbReference type="Pfam" id="PF08100">
    <property type="entry name" value="Dimerisation"/>
    <property type="match status" value="1"/>
</dbReference>
<reference evidence="6 7" key="1">
    <citation type="submission" date="2020-10" db="EMBL/GenBank/DDBJ databases">
        <authorList>
            <person name="Castelo-Branco R."/>
            <person name="Eusebio N."/>
            <person name="Adriana R."/>
            <person name="Vieira A."/>
            <person name="Brugerolle De Fraissinette N."/>
            <person name="Rezende De Castro R."/>
            <person name="Schneider M.P."/>
            <person name="Vasconcelos V."/>
            <person name="Leao P.N."/>
        </authorList>
    </citation>
    <scope>NUCLEOTIDE SEQUENCE [LARGE SCALE GENOMIC DNA]</scope>
    <source>
        <strain evidence="6 7">LEGE 06123</strain>
    </source>
</reference>
<accession>A0ABR9UWP2</accession>
<keyword evidence="3" id="KW-0949">S-adenosyl-L-methionine</keyword>
<dbReference type="SUPFAM" id="SSF53335">
    <property type="entry name" value="S-adenosyl-L-methionine-dependent methyltransferases"/>
    <property type="match status" value="1"/>
</dbReference>
<evidence type="ECO:0000256" key="1">
    <source>
        <dbReference type="ARBA" id="ARBA00022603"/>
    </source>
</evidence>
<dbReference type="PROSITE" id="PS51683">
    <property type="entry name" value="SAM_OMT_II"/>
    <property type="match status" value="1"/>
</dbReference>
<feature type="domain" description="O-methyltransferase C-terminal" evidence="4">
    <location>
        <begin position="142"/>
        <end position="350"/>
    </location>
</feature>
<dbReference type="Gene3D" id="1.10.10.10">
    <property type="entry name" value="Winged helix-like DNA-binding domain superfamily/Winged helix DNA-binding domain"/>
    <property type="match status" value="1"/>
</dbReference>
<dbReference type="PANTHER" id="PTHR43712:SF2">
    <property type="entry name" value="O-METHYLTRANSFERASE CICE"/>
    <property type="match status" value="1"/>
</dbReference>
<evidence type="ECO:0000256" key="3">
    <source>
        <dbReference type="ARBA" id="ARBA00022691"/>
    </source>
</evidence>
<dbReference type="Pfam" id="PF00891">
    <property type="entry name" value="Methyltransf_2"/>
    <property type="match status" value="1"/>
</dbReference>
<dbReference type="GO" id="GO:0032259">
    <property type="term" value="P:methylation"/>
    <property type="evidence" value="ECO:0007669"/>
    <property type="project" value="UniProtKB-KW"/>
</dbReference>
<feature type="domain" description="O-methyltransferase dimerisation" evidence="5">
    <location>
        <begin position="44"/>
        <end position="118"/>
    </location>
</feature>
<evidence type="ECO:0000313" key="7">
    <source>
        <dbReference type="Proteomes" id="UP000651156"/>
    </source>
</evidence>
<keyword evidence="1 6" id="KW-0489">Methyltransferase</keyword>
<dbReference type="RefSeq" id="WP_193934101.1">
    <property type="nucleotide sequence ID" value="NZ_CAWPMZ010000099.1"/>
</dbReference>
<evidence type="ECO:0000259" key="4">
    <source>
        <dbReference type="Pfam" id="PF00891"/>
    </source>
</evidence>
<keyword evidence="2" id="KW-0808">Transferase</keyword>
<dbReference type="InterPro" id="IPR012967">
    <property type="entry name" value="COMT_dimerisation"/>
</dbReference>
<keyword evidence="7" id="KW-1185">Reference proteome</keyword>
<name>A0ABR9UWP2_9CHRO</name>
<dbReference type="Proteomes" id="UP000651156">
    <property type="component" value="Unassembled WGS sequence"/>
</dbReference>
<dbReference type="InterPro" id="IPR001077">
    <property type="entry name" value="COMT_C"/>
</dbReference>
<gene>
    <name evidence="6" type="ORF">IQ230_20485</name>
</gene>
<dbReference type="InterPro" id="IPR036390">
    <property type="entry name" value="WH_DNA-bd_sf"/>
</dbReference>
<dbReference type="SUPFAM" id="SSF46785">
    <property type="entry name" value="Winged helix' DNA-binding domain"/>
    <property type="match status" value="1"/>
</dbReference>